<dbReference type="GO" id="GO:0006261">
    <property type="term" value="P:DNA-templated DNA replication"/>
    <property type="evidence" value="ECO:0007669"/>
    <property type="project" value="TreeGrafter"/>
</dbReference>
<keyword evidence="9" id="KW-0548">Nucleotidyltransferase</keyword>
<name>A0A0G1GHB9_9BACT</name>
<dbReference type="CDD" id="cd18137">
    <property type="entry name" value="HLD_clamp_pol_III_gamma_tau"/>
    <property type="match status" value="1"/>
</dbReference>
<dbReference type="AlphaFoldDB" id="A0A0G1GHB9"/>
<dbReference type="PANTHER" id="PTHR11669">
    <property type="entry name" value="REPLICATION FACTOR C / DNA POLYMERASE III GAMMA-TAU SUBUNIT"/>
    <property type="match status" value="1"/>
</dbReference>
<evidence type="ECO:0000256" key="6">
    <source>
        <dbReference type="ARBA" id="ARBA00022840"/>
    </source>
</evidence>
<dbReference type="Pfam" id="PF12169">
    <property type="entry name" value="DNA_pol3_gamma3"/>
    <property type="match status" value="1"/>
</dbReference>
<dbReference type="FunFam" id="1.10.8.60:FF:000013">
    <property type="entry name" value="DNA polymerase III subunit gamma/tau"/>
    <property type="match status" value="1"/>
</dbReference>
<dbReference type="Gene3D" id="1.10.8.60">
    <property type="match status" value="1"/>
</dbReference>
<evidence type="ECO:0000313" key="12">
    <source>
        <dbReference type="Proteomes" id="UP000034192"/>
    </source>
</evidence>
<protein>
    <recommendedName>
        <fullName evidence="9">DNA polymerase III subunit gamma/tau</fullName>
        <ecNumber evidence="9">2.7.7.7</ecNumber>
    </recommendedName>
</protein>
<proteinExistence type="inferred from homology"/>
<dbReference type="GO" id="GO:0046872">
    <property type="term" value="F:metal ion binding"/>
    <property type="evidence" value="ECO:0007669"/>
    <property type="project" value="UniProtKB-KW"/>
</dbReference>
<dbReference type="Proteomes" id="UP000034192">
    <property type="component" value="Unassembled WGS sequence"/>
</dbReference>
<keyword evidence="3" id="KW-0479">Metal-binding</keyword>
<dbReference type="Pfam" id="PF13177">
    <property type="entry name" value="DNA_pol3_delta2"/>
    <property type="match status" value="1"/>
</dbReference>
<comment type="similarity">
    <text evidence="1 9">Belongs to the DnaX/STICHEL family.</text>
</comment>
<dbReference type="EC" id="2.7.7.7" evidence="9"/>
<dbReference type="FunFam" id="3.40.50.300:FF:000014">
    <property type="entry name" value="DNA polymerase III subunit gamma/tau"/>
    <property type="match status" value="1"/>
</dbReference>
<evidence type="ECO:0000256" key="2">
    <source>
        <dbReference type="ARBA" id="ARBA00022705"/>
    </source>
</evidence>
<dbReference type="InterPro" id="IPR022754">
    <property type="entry name" value="DNA_pol_III_gamma-3"/>
</dbReference>
<dbReference type="InterPro" id="IPR045085">
    <property type="entry name" value="HLD_clamp_pol_III_gamma_tau"/>
</dbReference>
<dbReference type="InterPro" id="IPR027417">
    <property type="entry name" value="P-loop_NTPase"/>
</dbReference>
<dbReference type="Gene3D" id="1.20.272.10">
    <property type="match status" value="1"/>
</dbReference>
<dbReference type="NCBIfam" id="NF004046">
    <property type="entry name" value="PRK05563.1"/>
    <property type="match status" value="1"/>
</dbReference>
<keyword evidence="9" id="KW-0808">Transferase</keyword>
<comment type="function">
    <text evidence="9">DNA polymerase III is a complex, multichain enzyme responsible for most of the replicative synthesis in bacteria. This DNA polymerase also exhibits 3' to 5' exonuclease activity.</text>
</comment>
<keyword evidence="2 9" id="KW-0235">DNA replication</keyword>
<gene>
    <name evidence="9" type="primary">dnaX</name>
    <name evidence="11" type="ORF">UW21_C0008G0003</name>
</gene>
<evidence type="ECO:0000256" key="3">
    <source>
        <dbReference type="ARBA" id="ARBA00022723"/>
    </source>
</evidence>
<dbReference type="InterPro" id="IPR050238">
    <property type="entry name" value="DNA_Rep/Repair_Clamp_Loader"/>
</dbReference>
<evidence type="ECO:0000256" key="4">
    <source>
        <dbReference type="ARBA" id="ARBA00022741"/>
    </source>
</evidence>
<dbReference type="InterPro" id="IPR003593">
    <property type="entry name" value="AAA+_ATPase"/>
</dbReference>
<evidence type="ECO:0000256" key="7">
    <source>
        <dbReference type="ARBA" id="ARBA00022932"/>
    </source>
</evidence>
<reference evidence="11 12" key="1">
    <citation type="journal article" date="2015" name="Nature">
        <title>rRNA introns, odd ribosomes, and small enigmatic genomes across a large radiation of phyla.</title>
        <authorList>
            <person name="Brown C.T."/>
            <person name="Hug L.A."/>
            <person name="Thomas B.C."/>
            <person name="Sharon I."/>
            <person name="Castelle C.J."/>
            <person name="Singh A."/>
            <person name="Wilkins M.J."/>
            <person name="Williams K.H."/>
            <person name="Banfield J.F."/>
        </authorList>
    </citation>
    <scope>NUCLEOTIDE SEQUENCE [LARGE SCALE GENOMIC DNA]</scope>
</reference>
<dbReference type="PANTHER" id="PTHR11669:SF0">
    <property type="entry name" value="PROTEIN STICHEL-LIKE 2"/>
    <property type="match status" value="1"/>
</dbReference>
<keyword evidence="4 9" id="KW-0547">Nucleotide-binding</keyword>
<evidence type="ECO:0000313" key="11">
    <source>
        <dbReference type="EMBL" id="KKT33743.1"/>
    </source>
</evidence>
<dbReference type="EMBL" id="LCHL01000008">
    <property type="protein sequence ID" value="KKT33743.1"/>
    <property type="molecule type" value="Genomic_DNA"/>
</dbReference>
<sequence>MIENHEHSLVFYRKYRPLKFSDFINQESVKRTLQNALLLNKISHAYLFAGVRGTGKTTMARLFAKAINCLGPEINRTGQNQYFEPCNKCEICQEISRNHSVDLIEIDAASNRGIDEIRDLKEGIRFSPVKSKYKVFIIDESHMLTPAAFNALLKTLEEPPAHAIFILATTEAEKLPATILSRVQRFDFRRLPVIEIVKKLKQISEKEKFAVDELALKAIARSSEGSIRDAESILSQVVAFSYDKKITLSEVESVLGIIRFEKIKDFLEFLAENDIEQSVRFVNFLQQEGFQLHEVMKIVIGFLEKILLLKLDPAHEKSLKSEFNSEEIAVLKLLSGKFNLQILKTLLKEFMLILPNIKKSIIPSLPIELVIVETLSNT</sequence>
<comment type="subunit">
    <text evidence="9">DNA polymerase III contains a core (composed of alpha, epsilon and theta chains) that associates with a tau subunit. This core dimerizes to form the POLIII' complex. PolIII' associates with the gamma complex (composed of gamma, delta, delta', psi and chi chains) and with the beta chain to form the complete DNA polymerase III complex.</text>
</comment>
<comment type="caution">
    <text evidence="11">The sequence shown here is derived from an EMBL/GenBank/DDBJ whole genome shotgun (WGS) entry which is preliminary data.</text>
</comment>
<dbReference type="GO" id="GO:0005524">
    <property type="term" value="F:ATP binding"/>
    <property type="evidence" value="ECO:0007669"/>
    <property type="project" value="UniProtKB-KW"/>
</dbReference>
<dbReference type="Pfam" id="PF22608">
    <property type="entry name" value="DNAX_ATPase_lid"/>
    <property type="match status" value="1"/>
</dbReference>
<evidence type="ECO:0000256" key="1">
    <source>
        <dbReference type="ARBA" id="ARBA00006360"/>
    </source>
</evidence>
<comment type="catalytic activity">
    <reaction evidence="8 9">
        <text>DNA(n) + a 2'-deoxyribonucleoside 5'-triphosphate = DNA(n+1) + diphosphate</text>
        <dbReference type="Rhea" id="RHEA:22508"/>
        <dbReference type="Rhea" id="RHEA-COMP:17339"/>
        <dbReference type="Rhea" id="RHEA-COMP:17340"/>
        <dbReference type="ChEBI" id="CHEBI:33019"/>
        <dbReference type="ChEBI" id="CHEBI:61560"/>
        <dbReference type="ChEBI" id="CHEBI:173112"/>
        <dbReference type="EC" id="2.7.7.7"/>
    </reaction>
</comment>
<evidence type="ECO:0000256" key="8">
    <source>
        <dbReference type="ARBA" id="ARBA00049244"/>
    </source>
</evidence>
<evidence type="ECO:0000256" key="5">
    <source>
        <dbReference type="ARBA" id="ARBA00022833"/>
    </source>
</evidence>
<organism evidence="11 12">
    <name type="scientific">Candidatus Woesebacteria bacterium GW2011_GWB1_44_11b</name>
    <dbReference type="NCBI Taxonomy" id="1618580"/>
    <lineage>
        <taxon>Bacteria</taxon>
        <taxon>Candidatus Woeseibacteriota</taxon>
    </lineage>
</organism>
<dbReference type="InterPro" id="IPR012763">
    <property type="entry name" value="DNA_pol_III_sug/sutau_N"/>
</dbReference>
<dbReference type="SMART" id="SM00382">
    <property type="entry name" value="AAA"/>
    <property type="match status" value="1"/>
</dbReference>
<dbReference type="NCBIfam" id="TIGR02397">
    <property type="entry name" value="dnaX_nterm"/>
    <property type="match status" value="1"/>
</dbReference>
<dbReference type="GO" id="GO:0009360">
    <property type="term" value="C:DNA polymerase III complex"/>
    <property type="evidence" value="ECO:0007669"/>
    <property type="project" value="InterPro"/>
</dbReference>
<evidence type="ECO:0000256" key="9">
    <source>
        <dbReference type="RuleBase" id="RU364063"/>
    </source>
</evidence>
<dbReference type="Gene3D" id="3.40.50.300">
    <property type="entry name" value="P-loop containing nucleotide triphosphate hydrolases"/>
    <property type="match status" value="1"/>
</dbReference>
<keyword evidence="6 9" id="KW-0067">ATP-binding</keyword>
<keyword evidence="7 9" id="KW-0239">DNA-directed DNA polymerase</keyword>
<accession>A0A0G1GHB9</accession>
<dbReference type="PATRIC" id="fig|1618580.3.peg.133"/>
<dbReference type="GO" id="GO:0003887">
    <property type="term" value="F:DNA-directed DNA polymerase activity"/>
    <property type="evidence" value="ECO:0007669"/>
    <property type="project" value="UniProtKB-KW"/>
</dbReference>
<keyword evidence="5" id="KW-0862">Zinc</keyword>
<feature type="domain" description="AAA+ ATPase" evidence="10">
    <location>
        <begin position="42"/>
        <end position="200"/>
    </location>
</feature>
<evidence type="ECO:0000259" key="10">
    <source>
        <dbReference type="SMART" id="SM00382"/>
    </source>
</evidence>
<dbReference type="SUPFAM" id="SSF52540">
    <property type="entry name" value="P-loop containing nucleoside triphosphate hydrolases"/>
    <property type="match status" value="1"/>
</dbReference>
<dbReference type="CDD" id="cd00009">
    <property type="entry name" value="AAA"/>
    <property type="match status" value="1"/>
</dbReference>